<dbReference type="AlphaFoldDB" id="A0ABD5NJ16"/>
<sequence>MKVAYVTPFYNGNCEGRFGRFHDWIHTARDMDDPPFEFEVIALMVDNPDSTLSSQSNSCLGSANELWASKLNKAEIALNLPRIHRELRTGDYDVVHVLRLDGLIFPTVLSAIDAQTAVVIGPNIGGWSPIREGGQWDHDGNISGIKQQVGYRYRQLLTKIATYDIALSFTKYHRKILLEYGVDNSKIRVLKPGVSEIFSNSWDFGNESKKNSPTVLYVGDLSEHKGYDLFLRAIAKSESDFHAFIAGTGTPRRKLIHSLGIEKCITHLGFIERKDLPRYYWEADLFVMPSIDEMGPNTIIEALASGTPVVATDTEGINEFSPKDVSDYFSPRTPDALARAIDRSLSENNQRKAKKYRGKFLAVDTLSQLKTIYERIIE</sequence>
<dbReference type="GeneID" id="73904858"/>
<evidence type="ECO:0000313" key="3">
    <source>
        <dbReference type="Proteomes" id="UP001595846"/>
    </source>
</evidence>
<dbReference type="EMBL" id="JBHSAQ010000001">
    <property type="protein sequence ID" value="MFC3956979.1"/>
    <property type="molecule type" value="Genomic_DNA"/>
</dbReference>
<reference evidence="2 3" key="1">
    <citation type="journal article" date="2019" name="Int. J. Syst. Evol. Microbiol.">
        <title>The Global Catalogue of Microorganisms (GCM) 10K type strain sequencing project: providing services to taxonomists for standard genome sequencing and annotation.</title>
        <authorList>
            <consortium name="The Broad Institute Genomics Platform"/>
            <consortium name="The Broad Institute Genome Sequencing Center for Infectious Disease"/>
            <person name="Wu L."/>
            <person name="Ma J."/>
        </authorList>
    </citation>
    <scope>NUCLEOTIDE SEQUENCE [LARGE SCALE GENOMIC DNA]</scope>
    <source>
        <strain evidence="2 3">IBRC-M 10256</strain>
    </source>
</reference>
<dbReference type="InterPro" id="IPR050194">
    <property type="entry name" value="Glycosyltransferase_grp1"/>
</dbReference>
<gene>
    <name evidence="2" type="ORF">ACFOUR_01145</name>
</gene>
<organism evidence="2 3">
    <name type="scientific">Halovivax cerinus</name>
    <dbReference type="NCBI Taxonomy" id="1487865"/>
    <lineage>
        <taxon>Archaea</taxon>
        <taxon>Methanobacteriati</taxon>
        <taxon>Methanobacteriota</taxon>
        <taxon>Stenosarchaea group</taxon>
        <taxon>Halobacteria</taxon>
        <taxon>Halobacteriales</taxon>
        <taxon>Natrialbaceae</taxon>
        <taxon>Halovivax</taxon>
    </lineage>
</organism>
<evidence type="ECO:0000313" key="2">
    <source>
        <dbReference type="EMBL" id="MFC3956979.1"/>
    </source>
</evidence>
<name>A0ABD5NJ16_9EURY</name>
<accession>A0ABD5NJ16</accession>
<dbReference type="InterPro" id="IPR001296">
    <property type="entry name" value="Glyco_trans_1"/>
</dbReference>
<comment type="caution">
    <text evidence="2">The sequence shown here is derived from an EMBL/GenBank/DDBJ whole genome shotgun (WGS) entry which is preliminary data.</text>
</comment>
<feature type="domain" description="Glycosyl transferase family 1" evidence="1">
    <location>
        <begin position="202"/>
        <end position="358"/>
    </location>
</feature>
<protein>
    <submittedName>
        <fullName evidence="2">Glycosyltransferase family 4 protein</fullName>
        <ecNumber evidence="2">2.4.-.-</ecNumber>
    </submittedName>
</protein>
<dbReference type="GO" id="GO:0016757">
    <property type="term" value="F:glycosyltransferase activity"/>
    <property type="evidence" value="ECO:0007669"/>
    <property type="project" value="UniProtKB-KW"/>
</dbReference>
<evidence type="ECO:0000259" key="1">
    <source>
        <dbReference type="Pfam" id="PF00534"/>
    </source>
</evidence>
<keyword evidence="2" id="KW-0808">Transferase</keyword>
<dbReference type="Proteomes" id="UP001595846">
    <property type="component" value="Unassembled WGS sequence"/>
</dbReference>
<dbReference type="Pfam" id="PF00534">
    <property type="entry name" value="Glycos_transf_1"/>
    <property type="match status" value="1"/>
</dbReference>
<dbReference type="CDD" id="cd03801">
    <property type="entry name" value="GT4_PimA-like"/>
    <property type="match status" value="1"/>
</dbReference>
<dbReference type="PANTHER" id="PTHR45947">
    <property type="entry name" value="SULFOQUINOVOSYL TRANSFERASE SQD2"/>
    <property type="match status" value="1"/>
</dbReference>
<keyword evidence="3" id="KW-1185">Reference proteome</keyword>
<dbReference type="Gene3D" id="3.40.50.2000">
    <property type="entry name" value="Glycogen Phosphorylase B"/>
    <property type="match status" value="2"/>
</dbReference>
<dbReference type="EC" id="2.4.-.-" evidence="2"/>
<dbReference type="SUPFAM" id="SSF53756">
    <property type="entry name" value="UDP-Glycosyltransferase/glycogen phosphorylase"/>
    <property type="match status" value="1"/>
</dbReference>
<dbReference type="PANTHER" id="PTHR45947:SF3">
    <property type="entry name" value="SULFOQUINOVOSYL TRANSFERASE SQD2"/>
    <property type="match status" value="1"/>
</dbReference>
<proteinExistence type="predicted"/>
<dbReference type="RefSeq" id="WP_256532088.1">
    <property type="nucleotide sequence ID" value="NZ_CP101824.1"/>
</dbReference>
<keyword evidence="2" id="KW-0328">Glycosyltransferase</keyword>